<dbReference type="EMBL" id="JACEEZ010015461">
    <property type="protein sequence ID" value="KAG0718809.1"/>
    <property type="molecule type" value="Genomic_DNA"/>
</dbReference>
<evidence type="ECO:0000313" key="2">
    <source>
        <dbReference type="Proteomes" id="UP000770661"/>
    </source>
</evidence>
<reference evidence="1" key="1">
    <citation type="submission" date="2020-07" db="EMBL/GenBank/DDBJ databases">
        <title>The High-quality genome of the commercially important snow crab, Chionoecetes opilio.</title>
        <authorList>
            <person name="Jeong J.-H."/>
            <person name="Ryu S."/>
        </authorList>
    </citation>
    <scope>NUCLEOTIDE SEQUENCE</scope>
    <source>
        <strain evidence="1">MADBK_172401_WGS</strain>
        <tissue evidence="1">Digestive gland</tissue>
    </source>
</reference>
<keyword evidence="2" id="KW-1185">Reference proteome</keyword>
<gene>
    <name evidence="1" type="primary">ZBED8_25</name>
    <name evidence="1" type="ORF">GWK47_051740</name>
</gene>
<dbReference type="Proteomes" id="UP000770661">
    <property type="component" value="Unassembled WGS sequence"/>
</dbReference>
<evidence type="ECO:0000313" key="1">
    <source>
        <dbReference type="EMBL" id="KAG0718809.1"/>
    </source>
</evidence>
<sequence length="107" mass="12154">MNRLSRPCRLRGLDMTRKAHCYRLGFKPVQKPLLQASYEVAYQCIREKASHLAPENLVKPCNIRMVELVPGTEAAKKMKILPLFNDVTAGRVANMSCDILDQIVQEI</sequence>
<protein>
    <submittedName>
        <fullName evidence="1">Protein ZBED8</fullName>
    </submittedName>
</protein>
<comment type="caution">
    <text evidence="1">The sequence shown here is derived from an EMBL/GenBank/DDBJ whole genome shotgun (WGS) entry which is preliminary data.</text>
</comment>
<proteinExistence type="predicted"/>
<dbReference type="OrthoDB" id="6615979at2759"/>
<accession>A0A8J4Y9L3</accession>
<dbReference type="AlphaFoldDB" id="A0A8J4Y9L3"/>
<organism evidence="1 2">
    <name type="scientific">Chionoecetes opilio</name>
    <name type="common">Atlantic snow crab</name>
    <name type="synonym">Cancer opilio</name>
    <dbReference type="NCBI Taxonomy" id="41210"/>
    <lineage>
        <taxon>Eukaryota</taxon>
        <taxon>Metazoa</taxon>
        <taxon>Ecdysozoa</taxon>
        <taxon>Arthropoda</taxon>
        <taxon>Crustacea</taxon>
        <taxon>Multicrustacea</taxon>
        <taxon>Malacostraca</taxon>
        <taxon>Eumalacostraca</taxon>
        <taxon>Eucarida</taxon>
        <taxon>Decapoda</taxon>
        <taxon>Pleocyemata</taxon>
        <taxon>Brachyura</taxon>
        <taxon>Eubrachyura</taxon>
        <taxon>Majoidea</taxon>
        <taxon>Majidae</taxon>
        <taxon>Chionoecetes</taxon>
    </lineage>
</organism>
<name>A0A8J4Y9L3_CHIOP</name>